<keyword evidence="1" id="KW-0472">Membrane</keyword>
<proteinExistence type="predicted"/>
<protein>
    <recommendedName>
        <fullName evidence="2">DUF7959 domain-containing protein</fullName>
    </recommendedName>
</protein>
<dbReference type="AlphaFoldDB" id="A0AAV4BZS8"/>
<keyword evidence="4" id="KW-1185">Reference proteome</keyword>
<accession>A0AAV4BZS8</accession>
<keyword evidence="1" id="KW-0812">Transmembrane</keyword>
<reference evidence="3 4" key="1">
    <citation type="journal article" date="2021" name="Elife">
        <title>Chloroplast acquisition without the gene transfer in kleptoplastic sea slugs, Plakobranchus ocellatus.</title>
        <authorList>
            <person name="Maeda T."/>
            <person name="Takahashi S."/>
            <person name="Yoshida T."/>
            <person name="Shimamura S."/>
            <person name="Takaki Y."/>
            <person name="Nagai Y."/>
            <person name="Toyoda A."/>
            <person name="Suzuki Y."/>
            <person name="Arimoto A."/>
            <person name="Ishii H."/>
            <person name="Satoh N."/>
            <person name="Nishiyama T."/>
            <person name="Hasebe M."/>
            <person name="Maruyama T."/>
            <person name="Minagawa J."/>
            <person name="Obokata J."/>
            <person name="Shigenobu S."/>
        </authorList>
    </citation>
    <scope>NUCLEOTIDE SEQUENCE [LARGE SCALE GENOMIC DNA]</scope>
</reference>
<organism evidence="3 4">
    <name type="scientific">Plakobranchus ocellatus</name>
    <dbReference type="NCBI Taxonomy" id="259542"/>
    <lineage>
        <taxon>Eukaryota</taxon>
        <taxon>Metazoa</taxon>
        <taxon>Spiralia</taxon>
        <taxon>Lophotrochozoa</taxon>
        <taxon>Mollusca</taxon>
        <taxon>Gastropoda</taxon>
        <taxon>Heterobranchia</taxon>
        <taxon>Euthyneura</taxon>
        <taxon>Panpulmonata</taxon>
        <taxon>Sacoglossa</taxon>
        <taxon>Placobranchoidea</taxon>
        <taxon>Plakobranchidae</taxon>
        <taxon>Plakobranchus</taxon>
    </lineage>
</organism>
<name>A0AAV4BZS8_9GAST</name>
<gene>
    <name evidence="3" type="ORF">PoB_005113500</name>
</gene>
<sequence length="240" mass="26760">MSALCKLNNYYELSAYDFERFLQGIESSVNDYATITKNKNLRIPYKRLLYPDDSSKVYTTYYYQVDFTEPSLFVDLSGCFNEQKLVSLYVPGLTIDRVQKDETIVLRRALRTLTDALDVRFTRIAGLAIVFQGDKGYFVFQLLEAPKHAPNVKRIGSEVSLEQAYELLKNGIESEKIMFDVGNKEITVISGAKMEDIKIGEPERGSDGYSGAALGGLAFGMAVLGLAGGGAGGYWFLMKQ</sequence>
<evidence type="ECO:0000259" key="2">
    <source>
        <dbReference type="Pfam" id="PF25899"/>
    </source>
</evidence>
<keyword evidence="1" id="KW-1133">Transmembrane helix</keyword>
<feature type="domain" description="DUF7959" evidence="2">
    <location>
        <begin position="111"/>
        <end position="192"/>
    </location>
</feature>
<comment type="caution">
    <text evidence="3">The sequence shown here is derived from an EMBL/GenBank/DDBJ whole genome shotgun (WGS) entry which is preliminary data.</text>
</comment>
<evidence type="ECO:0000256" key="1">
    <source>
        <dbReference type="SAM" id="Phobius"/>
    </source>
</evidence>
<evidence type="ECO:0000313" key="4">
    <source>
        <dbReference type="Proteomes" id="UP000735302"/>
    </source>
</evidence>
<dbReference type="InterPro" id="IPR058265">
    <property type="entry name" value="DUF7959"/>
</dbReference>
<dbReference type="EMBL" id="BLXT01005617">
    <property type="protein sequence ID" value="GFO24630.1"/>
    <property type="molecule type" value="Genomic_DNA"/>
</dbReference>
<dbReference type="Pfam" id="PF25899">
    <property type="entry name" value="DUF7959"/>
    <property type="match status" value="1"/>
</dbReference>
<feature type="transmembrane region" description="Helical" evidence="1">
    <location>
        <begin position="212"/>
        <end position="237"/>
    </location>
</feature>
<evidence type="ECO:0000313" key="3">
    <source>
        <dbReference type="EMBL" id="GFO24630.1"/>
    </source>
</evidence>
<dbReference type="Proteomes" id="UP000735302">
    <property type="component" value="Unassembled WGS sequence"/>
</dbReference>